<evidence type="ECO:0000256" key="2">
    <source>
        <dbReference type="ARBA" id="ARBA00009810"/>
    </source>
</evidence>
<dbReference type="NCBIfam" id="NF007447">
    <property type="entry name" value="PRK10003.1"/>
    <property type="match status" value="1"/>
</dbReference>
<keyword evidence="8" id="KW-0408">Iron</keyword>
<evidence type="ECO:0000256" key="15">
    <source>
        <dbReference type="PROSITE-ProRule" id="PRU10144"/>
    </source>
</evidence>
<dbReference type="InterPro" id="IPR036942">
    <property type="entry name" value="Beta-barrel_TonB_sf"/>
</dbReference>
<comment type="similarity">
    <text evidence="2 14 16">Belongs to the TonB-dependent receptor family.</text>
</comment>
<evidence type="ECO:0000256" key="14">
    <source>
        <dbReference type="PROSITE-ProRule" id="PRU01360"/>
    </source>
</evidence>
<dbReference type="InterPro" id="IPR010917">
    <property type="entry name" value="TonB_rcpt_CS"/>
</dbReference>
<dbReference type="SUPFAM" id="SSF56935">
    <property type="entry name" value="Porins"/>
    <property type="match status" value="1"/>
</dbReference>
<sequence length="749" mass="83690">MPFHGLNLTFIIIRGFSMSFTTHTQDEQRQPAAVPTLLAACIAMALMPSTSFAATTTEETIVVDSASQADTSSDEEQDYNVKTTTAGTKMQMAQRDIPQSVSIISQQRMADQQLQTLGDVMDSTLGISRSQSDSDRNLYYSRGFLIDNYMVDGIPTYFESRWNLGDALSDTALFERVEVVRGANGLMTGTGNPSASINMIRKHATSREFKGNVSAEYGSWNKQRYVTDLQSPLTEDGNVRARIVAGYQNNDSWLDRYNSEKTFFSGIIDADLGSTTSLSAGYEYQRIDVNSPTWGGLPRWNTDGSTNKYDRSRSTAPDWAYNDKEFNKVFVTLKQRFADTWQATLNATHSEIKFDSKMMYLDAYVNKDTGMLVGPYANYGPEYGYIGGTGWNSGKRKVDAVDLFADGGYDLFGRQHNLMVGGSYSKQNNRYMNTWANVFPDELGNFYNYDGNFPETNWGQQTVAQDDTTHMKSLYAATRISLADPLHLIIGARYTNWSIDTLTYRMEKNHTTPYAGLVYDIDDNWSAYASYTSIFQPQNYRDSSGKYLAPITGNNYEVGLKSDWMNSRLTTTLSVFRIEQDNVAQSTGRPISGSNGDTAYKAVDGTVSKGVEFEINGAITDNWQMTFGATRFIAEDNEGNAVNPNLPRTTVKLFTSYRLPVMPELTVGGGVNWQNRVHGSDTVTPYGTWRAEQGSYALVDLFTRYQVTKNFAVQGNINNLLDKTYDTNIDGSIVYGEPRNVSITASYQF</sequence>
<keyword evidence="7" id="KW-0732">Signal</keyword>
<dbReference type="InterPro" id="IPR010105">
    <property type="entry name" value="TonB_sidphr_rcpt"/>
</dbReference>
<evidence type="ECO:0000256" key="4">
    <source>
        <dbReference type="ARBA" id="ARBA00022452"/>
    </source>
</evidence>
<evidence type="ECO:0000259" key="17">
    <source>
        <dbReference type="Pfam" id="PF00593"/>
    </source>
</evidence>
<keyword evidence="10 16" id="KW-0798">TonB box</keyword>
<dbReference type="FunFam" id="2.170.130.10:FF:000006">
    <property type="entry name" value="FhuE outer membrane receptor"/>
    <property type="match status" value="1"/>
</dbReference>
<keyword evidence="11 14" id="KW-0472">Membrane</keyword>
<dbReference type="PROSITE" id="PS52016">
    <property type="entry name" value="TONB_DEPENDENT_REC_3"/>
    <property type="match status" value="1"/>
</dbReference>
<dbReference type="NCBIfam" id="TIGR01783">
    <property type="entry name" value="TonB-siderophor"/>
    <property type="match status" value="1"/>
</dbReference>
<feature type="short sequence motif" description="TonB C-terminal box" evidence="15">
    <location>
        <begin position="732"/>
        <end position="749"/>
    </location>
</feature>
<evidence type="ECO:0000256" key="1">
    <source>
        <dbReference type="ARBA" id="ARBA00004571"/>
    </source>
</evidence>
<feature type="domain" description="TonB-dependent receptor plug" evidence="18">
    <location>
        <begin position="94"/>
        <end position="194"/>
    </location>
</feature>
<accession>A8AHW8</accession>
<comment type="subcellular location">
    <subcellularLocation>
        <location evidence="1 14">Cell outer membrane</location>
        <topology evidence="1 14">Multi-pass membrane protein</topology>
    </subcellularLocation>
</comment>
<name>A8AHW8_CITK8</name>
<evidence type="ECO:0008006" key="21">
    <source>
        <dbReference type="Google" id="ProtNLM"/>
    </source>
</evidence>
<reference evidence="19 20" key="1">
    <citation type="submission" date="2007-08" db="EMBL/GenBank/DDBJ databases">
        <authorList>
            <consortium name="The Citrobacter koseri Genome Sequencing Project"/>
            <person name="McClelland M."/>
            <person name="Sanderson E.K."/>
            <person name="Porwollik S."/>
            <person name="Spieth J."/>
            <person name="Clifton W.S."/>
            <person name="Latreille P."/>
            <person name="Courtney L."/>
            <person name="Wang C."/>
            <person name="Pepin K."/>
            <person name="Bhonagiri V."/>
            <person name="Nash W."/>
            <person name="Johnson M."/>
            <person name="Thiruvilangam P."/>
            <person name="Wilson R."/>
        </authorList>
    </citation>
    <scope>NUCLEOTIDE SEQUENCE [LARGE SCALE GENOMIC DNA]</scope>
    <source>
        <strain evidence="20">ATCC BAA-895 / CDC 4225-83 / SGSC4696</strain>
    </source>
</reference>
<keyword evidence="12" id="KW-0675">Receptor</keyword>
<dbReference type="Gene3D" id="2.40.170.20">
    <property type="entry name" value="TonB-dependent receptor, beta-barrel domain"/>
    <property type="match status" value="1"/>
</dbReference>
<keyword evidence="13 14" id="KW-0998">Cell outer membrane</keyword>
<dbReference type="PANTHER" id="PTHR32552:SF74">
    <property type="entry name" value="HYDROXAMATE SIDEROPHORE RECEPTOR FHUE"/>
    <property type="match status" value="1"/>
</dbReference>
<dbReference type="PROSITE" id="PS01156">
    <property type="entry name" value="TONB_DEPENDENT_REC_2"/>
    <property type="match status" value="1"/>
</dbReference>
<dbReference type="KEGG" id="cko:CKO_01954"/>
<evidence type="ECO:0000256" key="10">
    <source>
        <dbReference type="ARBA" id="ARBA00023077"/>
    </source>
</evidence>
<keyword evidence="20" id="KW-1185">Reference proteome</keyword>
<organism evidence="19 20">
    <name type="scientific">Citrobacter koseri (strain ATCC BAA-895 / CDC 4225-83 / SGSC4696)</name>
    <dbReference type="NCBI Taxonomy" id="290338"/>
    <lineage>
        <taxon>Bacteria</taxon>
        <taxon>Pseudomonadati</taxon>
        <taxon>Pseudomonadota</taxon>
        <taxon>Gammaproteobacteria</taxon>
        <taxon>Enterobacterales</taxon>
        <taxon>Enterobacteriaceae</taxon>
        <taxon>Citrobacter</taxon>
    </lineage>
</organism>
<feature type="domain" description="TonB-dependent receptor-like beta-barrel" evidence="17">
    <location>
        <begin position="297"/>
        <end position="720"/>
    </location>
</feature>
<evidence type="ECO:0000313" key="19">
    <source>
        <dbReference type="EMBL" id="ABV13081.1"/>
    </source>
</evidence>
<proteinExistence type="inferred from homology"/>
<dbReference type="EMBL" id="CP000822">
    <property type="protein sequence ID" value="ABV13081.1"/>
    <property type="molecule type" value="Genomic_DNA"/>
</dbReference>
<dbReference type="InterPro" id="IPR012910">
    <property type="entry name" value="Plug_dom"/>
</dbReference>
<dbReference type="GO" id="GO:0015891">
    <property type="term" value="P:siderophore transport"/>
    <property type="evidence" value="ECO:0007669"/>
    <property type="project" value="InterPro"/>
</dbReference>
<protein>
    <recommendedName>
        <fullName evidence="21">Ferric-rhodotorulic acid outer membrane transporter</fullName>
    </recommendedName>
</protein>
<keyword evidence="5" id="KW-0410">Iron transport</keyword>
<dbReference type="GO" id="GO:0009279">
    <property type="term" value="C:cell outer membrane"/>
    <property type="evidence" value="ECO:0007669"/>
    <property type="project" value="UniProtKB-SubCell"/>
</dbReference>
<evidence type="ECO:0000259" key="18">
    <source>
        <dbReference type="Pfam" id="PF07715"/>
    </source>
</evidence>
<dbReference type="Pfam" id="PF07715">
    <property type="entry name" value="Plug"/>
    <property type="match status" value="1"/>
</dbReference>
<evidence type="ECO:0000256" key="8">
    <source>
        <dbReference type="ARBA" id="ARBA00023004"/>
    </source>
</evidence>
<keyword evidence="9" id="KW-0406">Ion transport</keyword>
<dbReference type="AlphaFoldDB" id="A8AHW8"/>
<keyword evidence="6 14" id="KW-0812">Transmembrane</keyword>
<evidence type="ECO:0000256" key="3">
    <source>
        <dbReference type="ARBA" id="ARBA00022448"/>
    </source>
</evidence>
<dbReference type="InterPro" id="IPR039426">
    <property type="entry name" value="TonB-dep_rcpt-like"/>
</dbReference>
<evidence type="ECO:0000256" key="9">
    <source>
        <dbReference type="ARBA" id="ARBA00023065"/>
    </source>
</evidence>
<dbReference type="PANTHER" id="PTHR32552">
    <property type="entry name" value="FERRICHROME IRON RECEPTOR-RELATED"/>
    <property type="match status" value="1"/>
</dbReference>
<gene>
    <name evidence="19" type="ordered locus">CKO_01954</name>
</gene>
<dbReference type="Gene3D" id="2.170.130.10">
    <property type="entry name" value="TonB-dependent receptor, plug domain"/>
    <property type="match status" value="1"/>
</dbReference>
<evidence type="ECO:0000256" key="5">
    <source>
        <dbReference type="ARBA" id="ARBA00022496"/>
    </source>
</evidence>
<evidence type="ECO:0000256" key="16">
    <source>
        <dbReference type="RuleBase" id="RU003357"/>
    </source>
</evidence>
<dbReference type="GO" id="GO:0038023">
    <property type="term" value="F:signaling receptor activity"/>
    <property type="evidence" value="ECO:0007669"/>
    <property type="project" value="InterPro"/>
</dbReference>
<dbReference type="CDD" id="cd01347">
    <property type="entry name" value="ligand_gated_channel"/>
    <property type="match status" value="1"/>
</dbReference>
<dbReference type="STRING" id="290338.CKO_01954"/>
<keyword evidence="4 14" id="KW-1134">Transmembrane beta strand</keyword>
<evidence type="ECO:0000256" key="13">
    <source>
        <dbReference type="ARBA" id="ARBA00023237"/>
    </source>
</evidence>
<evidence type="ECO:0000256" key="11">
    <source>
        <dbReference type="ARBA" id="ARBA00023136"/>
    </source>
</evidence>
<dbReference type="GO" id="GO:0015344">
    <property type="term" value="F:siderophore uptake transmembrane transporter activity"/>
    <property type="evidence" value="ECO:0007669"/>
    <property type="project" value="TreeGrafter"/>
</dbReference>
<dbReference type="Proteomes" id="UP000008148">
    <property type="component" value="Chromosome"/>
</dbReference>
<dbReference type="InterPro" id="IPR037066">
    <property type="entry name" value="Plug_dom_sf"/>
</dbReference>
<keyword evidence="3 14" id="KW-0813">Transport</keyword>
<dbReference type="HOGENOM" id="CLU_008287_9_3_6"/>
<evidence type="ECO:0000256" key="12">
    <source>
        <dbReference type="ARBA" id="ARBA00023170"/>
    </source>
</evidence>
<dbReference type="InterPro" id="IPR000531">
    <property type="entry name" value="Beta-barrel_TonB"/>
</dbReference>
<dbReference type="Pfam" id="PF00593">
    <property type="entry name" value="TonB_dep_Rec_b-barrel"/>
    <property type="match status" value="1"/>
</dbReference>
<evidence type="ECO:0000256" key="7">
    <source>
        <dbReference type="ARBA" id="ARBA00022729"/>
    </source>
</evidence>
<evidence type="ECO:0000256" key="6">
    <source>
        <dbReference type="ARBA" id="ARBA00022692"/>
    </source>
</evidence>
<evidence type="ECO:0000313" key="20">
    <source>
        <dbReference type="Proteomes" id="UP000008148"/>
    </source>
</evidence>